<evidence type="ECO:0000313" key="1">
    <source>
        <dbReference type="EMBL" id="RRC95110.1"/>
    </source>
</evidence>
<dbReference type="OrthoDB" id="3268292at2"/>
<dbReference type="AlphaFoldDB" id="A0A3P1SDY3"/>
<comment type="caution">
    <text evidence="1">The sequence shown here is derived from an EMBL/GenBank/DDBJ whole genome shotgun (WGS) entry which is preliminary data.</text>
</comment>
<proteinExistence type="predicted"/>
<sequence>MELRRHDYLPDELITRWQIPLFWWENHTTSDLLYKVCLRVDSVALNAAWKLLSTRYTVHDGELWIGGAGLRRLDPEHVEASSGGEDALDSLEWVINDDLFGALREVASATVTRTEEAYVGAIIVHELRIPLVSGV</sequence>
<evidence type="ECO:0000313" key="2">
    <source>
        <dbReference type="Proteomes" id="UP000280444"/>
    </source>
</evidence>
<name>A0A3P1SDY3_9ACTO</name>
<dbReference type="RefSeq" id="WP_124870577.1">
    <property type="nucleotide sequence ID" value="NZ_RQZF01000006.1"/>
</dbReference>
<dbReference type="EMBL" id="RQZF01000006">
    <property type="protein sequence ID" value="RRC95110.1"/>
    <property type="molecule type" value="Genomic_DNA"/>
</dbReference>
<organism evidence="1 2">
    <name type="scientific">Schaalia canis</name>
    <dbReference type="NCBI Taxonomy" id="100469"/>
    <lineage>
        <taxon>Bacteria</taxon>
        <taxon>Bacillati</taxon>
        <taxon>Actinomycetota</taxon>
        <taxon>Actinomycetes</taxon>
        <taxon>Actinomycetales</taxon>
        <taxon>Actinomycetaceae</taxon>
        <taxon>Schaalia</taxon>
    </lineage>
</organism>
<accession>A0A3P1SDY3</accession>
<keyword evidence="2" id="KW-1185">Reference proteome</keyword>
<reference evidence="1 2" key="1">
    <citation type="submission" date="2018-11" db="EMBL/GenBank/DDBJ databases">
        <title>Genomes From Bacteria Associated with the Canine Oral Cavity: a Test Case for Automated Genome-Based Taxonomic Assignment.</title>
        <authorList>
            <person name="Coil D.A."/>
            <person name="Jospin G."/>
            <person name="Darling A.E."/>
            <person name="Wallis C."/>
            <person name="Davis I.J."/>
            <person name="Harris S."/>
            <person name="Eisen J.A."/>
            <person name="Holcombe L.J."/>
            <person name="O'Flynn C."/>
        </authorList>
    </citation>
    <scope>NUCLEOTIDE SEQUENCE [LARGE SCALE GENOMIC DNA]</scope>
    <source>
        <strain evidence="1 2">OH770</strain>
    </source>
</reference>
<gene>
    <name evidence="1" type="ORF">EII11_06840</name>
</gene>
<protein>
    <submittedName>
        <fullName evidence="1">Uncharacterized protein</fullName>
    </submittedName>
</protein>
<dbReference type="Proteomes" id="UP000280444">
    <property type="component" value="Unassembled WGS sequence"/>
</dbReference>